<dbReference type="Proteomes" id="UP000199504">
    <property type="component" value="Unassembled WGS sequence"/>
</dbReference>
<dbReference type="Gene3D" id="3.40.50.2000">
    <property type="entry name" value="Glycogen Phosphorylase B"/>
    <property type="match status" value="2"/>
</dbReference>
<dbReference type="PANTHER" id="PTHR12526:SF510">
    <property type="entry name" value="D-INOSITOL 3-PHOSPHATE GLYCOSYLTRANSFERASE"/>
    <property type="match status" value="1"/>
</dbReference>
<accession>A0A1C4Z9G0</accession>
<organism evidence="4 5">
    <name type="scientific">Micromonospora mirobrigensis</name>
    <dbReference type="NCBI Taxonomy" id="262898"/>
    <lineage>
        <taxon>Bacteria</taxon>
        <taxon>Bacillati</taxon>
        <taxon>Actinomycetota</taxon>
        <taxon>Actinomycetes</taxon>
        <taxon>Micromonosporales</taxon>
        <taxon>Micromonosporaceae</taxon>
        <taxon>Micromonospora</taxon>
    </lineage>
</organism>
<evidence type="ECO:0000256" key="2">
    <source>
        <dbReference type="ARBA" id="ARBA00022679"/>
    </source>
</evidence>
<evidence type="ECO:0000259" key="3">
    <source>
        <dbReference type="Pfam" id="PF13439"/>
    </source>
</evidence>
<dbReference type="Pfam" id="PF13439">
    <property type="entry name" value="Glyco_transf_4"/>
    <property type="match status" value="1"/>
</dbReference>
<dbReference type="InterPro" id="IPR028098">
    <property type="entry name" value="Glyco_trans_4-like_N"/>
</dbReference>
<dbReference type="PANTHER" id="PTHR12526">
    <property type="entry name" value="GLYCOSYLTRANSFERASE"/>
    <property type="match status" value="1"/>
</dbReference>
<evidence type="ECO:0000313" key="5">
    <source>
        <dbReference type="Proteomes" id="UP000199504"/>
    </source>
</evidence>
<proteinExistence type="predicted"/>
<gene>
    <name evidence="4" type="ORF">GA0070564_105207</name>
</gene>
<dbReference type="OrthoDB" id="193659at2"/>
<keyword evidence="1" id="KW-0328">Glycosyltransferase</keyword>
<keyword evidence="2 4" id="KW-0808">Transferase</keyword>
<evidence type="ECO:0000256" key="1">
    <source>
        <dbReference type="ARBA" id="ARBA00022676"/>
    </source>
</evidence>
<dbReference type="RefSeq" id="WP_091609876.1">
    <property type="nucleotide sequence ID" value="NZ_FMCX01000005.1"/>
</dbReference>
<dbReference type="EMBL" id="FMCX01000005">
    <property type="protein sequence ID" value="SCF29570.1"/>
    <property type="molecule type" value="Genomic_DNA"/>
</dbReference>
<keyword evidence="5" id="KW-1185">Reference proteome</keyword>
<reference evidence="5" key="1">
    <citation type="submission" date="2016-06" db="EMBL/GenBank/DDBJ databases">
        <authorList>
            <person name="Varghese N."/>
            <person name="Submissions Spin"/>
        </authorList>
    </citation>
    <scope>NUCLEOTIDE SEQUENCE [LARGE SCALE GENOMIC DNA]</scope>
    <source>
        <strain evidence="5">DSM 44830</strain>
    </source>
</reference>
<feature type="domain" description="Glycosyltransferase subfamily 4-like N-terminal" evidence="3">
    <location>
        <begin position="21"/>
        <end position="169"/>
    </location>
</feature>
<dbReference type="Pfam" id="PF13692">
    <property type="entry name" value="Glyco_trans_1_4"/>
    <property type="match status" value="1"/>
</dbReference>
<evidence type="ECO:0000313" key="4">
    <source>
        <dbReference type="EMBL" id="SCF29570.1"/>
    </source>
</evidence>
<dbReference type="AlphaFoldDB" id="A0A1C4Z9G0"/>
<dbReference type="STRING" id="262898.GA0070564_105207"/>
<name>A0A1C4Z9G0_9ACTN</name>
<dbReference type="GO" id="GO:0016757">
    <property type="term" value="F:glycosyltransferase activity"/>
    <property type="evidence" value="ECO:0007669"/>
    <property type="project" value="UniProtKB-KW"/>
</dbReference>
<protein>
    <submittedName>
        <fullName evidence="4">Glycosyltransferase involved in cell wall bisynthesis</fullName>
    </submittedName>
</protein>
<dbReference type="SUPFAM" id="SSF53756">
    <property type="entry name" value="UDP-Glycosyltransferase/glycogen phosphorylase"/>
    <property type="match status" value="1"/>
</dbReference>
<sequence length="397" mass="43588">MRIALLLKTNEGGLWVVPQLEELRRRGHEVLAILPPGDGRLTRELRQRGFPVLPSPFSFGFAPRWATIRGLLRLRRLLRGVRPDVVLYHLYASALAARLTTLGRRLRRVHMVAGPLYLESPLIRRAERALWRLDTVTVCGARFTSEFYGRLGCPPARRPVVPYGTDTDRFAPPPDRDHRERQAKARAELGLPPAAFVVIMVAYVYPPRRLVHQGIGIKGHDVLLAAWGQFSAQRPDAHLLLVGAGWGEAGEAHRHALLDRFRVAENPSVSWLTSVSDVRPCYLAADLSVAPSMSENHGSALEAGAMGVPSIVSDAGGLPETVDAHSGWVVPRGDVPALLSALLLAHAEWSSGALAERARRSRRRVVERFDSRDAAVALADVIEAAVTPEPARPAVRP</sequence>